<proteinExistence type="predicted"/>
<evidence type="ECO:0000256" key="1">
    <source>
        <dbReference type="SAM" id="MobiDB-lite"/>
    </source>
</evidence>
<evidence type="ECO:0000313" key="3">
    <source>
        <dbReference type="Proteomes" id="UP000054466"/>
    </source>
</evidence>
<dbReference type="EMBL" id="KN847041">
    <property type="protein sequence ID" value="KIW31590.1"/>
    <property type="molecule type" value="Genomic_DNA"/>
</dbReference>
<feature type="region of interest" description="Disordered" evidence="1">
    <location>
        <begin position="56"/>
        <end position="75"/>
    </location>
</feature>
<reference evidence="2 3" key="1">
    <citation type="submission" date="2015-01" db="EMBL/GenBank/DDBJ databases">
        <title>The Genome Sequence of Cladophialophora immunda CBS83496.</title>
        <authorList>
            <consortium name="The Broad Institute Genomics Platform"/>
            <person name="Cuomo C."/>
            <person name="de Hoog S."/>
            <person name="Gorbushina A."/>
            <person name="Stielow B."/>
            <person name="Teixiera M."/>
            <person name="Abouelleil A."/>
            <person name="Chapman S.B."/>
            <person name="Priest M."/>
            <person name="Young S.K."/>
            <person name="Wortman J."/>
            <person name="Nusbaum C."/>
            <person name="Birren B."/>
        </authorList>
    </citation>
    <scope>NUCLEOTIDE SEQUENCE [LARGE SCALE GENOMIC DNA]</scope>
    <source>
        <strain evidence="2 3">CBS 83496</strain>
    </source>
</reference>
<dbReference type="RefSeq" id="XP_016251806.1">
    <property type="nucleotide sequence ID" value="XM_016389904.1"/>
</dbReference>
<name>A0A0D2CNK1_9EURO</name>
<organism evidence="2 3">
    <name type="scientific">Cladophialophora immunda</name>
    <dbReference type="NCBI Taxonomy" id="569365"/>
    <lineage>
        <taxon>Eukaryota</taxon>
        <taxon>Fungi</taxon>
        <taxon>Dikarya</taxon>
        <taxon>Ascomycota</taxon>
        <taxon>Pezizomycotina</taxon>
        <taxon>Eurotiomycetes</taxon>
        <taxon>Chaetothyriomycetidae</taxon>
        <taxon>Chaetothyriales</taxon>
        <taxon>Herpotrichiellaceae</taxon>
        <taxon>Cladophialophora</taxon>
    </lineage>
</organism>
<protein>
    <submittedName>
        <fullName evidence="2">Uncharacterized protein</fullName>
    </submittedName>
</protein>
<feature type="compositionally biased region" description="Polar residues" evidence="1">
    <location>
        <begin position="1"/>
        <end position="13"/>
    </location>
</feature>
<keyword evidence="3" id="KW-1185">Reference proteome</keyword>
<dbReference type="HOGENOM" id="CLU_2722012_0_0_1"/>
<dbReference type="VEuPathDB" id="FungiDB:PV07_03220"/>
<sequence length="75" mass="8029">MSTSHSSASTNETPARPKTVDSQDAFRNGPQAPTDTPQALAEYGEYLGRCIAMADSEPATAQTGKKRKWASVQKT</sequence>
<dbReference type="AlphaFoldDB" id="A0A0D2CNK1"/>
<dbReference type="GeneID" id="27342414"/>
<accession>A0A0D2CNK1</accession>
<dbReference type="OrthoDB" id="4136758at2759"/>
<evidence type="ECO:0000313" key="2">
    <source>
        <dbReference type="EMBL" id="KIW31590.1"/>
    </source>
</evidence>
<dbReference type="Proteomes" id="UP000054466">
    <property type="component" value="Unassembled WGS sequence"/>
</dbReference>
<feature type="region of interest" description="Disordered" evidence="1">
    <location>
        <begin position="1"/>
        <end position="38"/>
    </location>
</feature>
<gene>
    <name evidence="2" type="ORF">PV07_03220</name>
</gene>